<gene>
    <name evidence="1" type="ORF">g.124013</name>
</gene>
<organism evidence="1">
    <name type="scientific">Sipha flava</name>
    <name type="common">yellow sugarcane aphid</name>
    <dbReference type="NCBI Taxonomy" id="143950"/>
    <lineage>
        <taxon>Eukaryota</taxon>
        <taxon>Metazoa</taxon>
        <taxon>Ecdysozoa</taxon>
        <taxon>Arthropoda</taxon>
        <taxon>Hexapoda</taxon>
        <taxon>Insecta</taxon>
        <taxon>Pterygota</taxon>
        <taxon>Neoptera</taxon>
        <taxon>Paraneoptera</taxon>
        <taxon>Hemiptera</taxon>
        <taxon>Sternorrhyncha</taxon>
        <taxon>Aphidomorpha</taxon>
        <taxon>Aphidoidea</taxon>
        <taxon>Aphididae</taxon>
        <taxon>Sipha</taxon>
    </lineage>
</organism>
<dbReference type="AlphaFoldDB" id="A0A2S2Q6A8"/>
<accession>A0A2S2Q6A8</accession>
<name>A0A2S2Q6A8_9HEMI</name>
<proteinExistence type="predicted"/>
<protein>
    <submittedName>
        <fullName evidence="1">Uncharacterized protein</fullName>
    </submittedName>
</protein>
<sequence>MFFIVTVGPSDGNATRRRTRTCQPACNKSIFILLCVYDHTLPRYRCHIGYCSSNKPHRLRTTYDYDCNYDVINVGSGIVSLPGQWKCGATHVLAPTRTVHGTMKFPT</sequence>
<reference evidence="1" key="1">
    <citation type="submission" date="2018-04" db="EMBL/GenBank/DDBJ databases">
        <title>Transcriptome assembly of Sipha flava.</title>
        <authorList>
            <person name="Scully E.D."/>
            <person name="Geib S.M."/>
            <person name="Palmer N.A."/>
            <person name="Koch K."/>
            <person name="Bradshaw J."/>
            <person name="Heng-Moss T."/>
            <person name="Sarath G."/>
        </authorList>
    </citation>
    <scope>NUCLEOTIDE SEQUENCE</scope>
</reference>
<dbReference type="EMBL" id="GGMS01003509">
    <property type="protein sequence ID" value="MBY72712.1"/>
    <property type="molecule type" value="Transcribed_RNA"/>
</dbReference>
<evidence type="ECO:0000313" key="1">
    <source>
        <dbReference type="EMBL" id="MBY72712.1"/>
    </source>
</evidence>